<sequence length="415" mass="41432">MTSRGTTAETGMETAGKESMPHRLLLLALALGAFSIGTDSLIISGLLGEIAADLDVSEATVGQLISVFALVYAAGAPVLATVTAALNRKRLLQGALTVFVLANLLGAVAPNYAVLMASRVLAALAAGLYLPCAIMITVSVAPQQWRGRALAVVVGGMSAATALGIPLGTLVGAVGGWRLALLLVAALAAAAVAVLAGVLPYVPTQAAVTIRQRITAATHPMVLIALLTNVLACAGEFAVVIYVAPLAMQLTGVEAAGVSAFLLVSGMAAVAGSALGGRAADRFGGRRAYGGAVVLLFTGLLAMVLLAVAAPRNAPGTTFAFALCLCVVSVASWALPPAQNHLISGLDIPEPTVALSLNGSSSYLGLALGGALGGLALEHGSITTLTLTGAAIELLALVTVVLAAALARQRRTAGR</sequence>
<evidence type="ECO:0000256" key="5">
    <source>
        <dbReference type="ARBA" id="ARBA00023136"/>
    </source>
</evidence>
<dbReference type="InterPro" id="IPR011701">
    <property type="entry name" value="MFS"/>
</dbReference>
<feature type="transmembrane region" description="Helical" evidence="6">
    <location>
        <begin position="120"/>
        <end position="142"/>
    </location>
</feature>
<evidence type="ECO:0000256" key="1">
    <source>
        <dbReference type="ARBA" id="ARBA00004651"/>
    </source>
</evidence>
<dbReference type="PRINTS" id="PR01035">
    <property type="entry name" value="TCRTETA"/>
</dbReference>
<dbReference type="InterPro" id="IPR020846">
    <property type="entry name" value="MFS_dom"/>
</dbReference>
<keyword evidence="2" id="KW-1003">Cell membrane</keyword>
<dbReference type="PROSITE" id="PS50850">
    <property type="entry name" value="MFS"/>
    <property type="match status" value="1"/>
</dbReference>
<name>A0ABX0E1L3_9ACTN</name>
<evidence type="ECO:0000256" key="2">
    <source>
        <dbReference type="ARBA" id="ARBA00022475"/>
    </source>
</evidence>
<feature type="transmembrane region" description="Helical" evidence="6">
    <location>
        <begin position="179"/>
        <end position="202"/>
    </location>
</feature>
<feature type="transmembrane region" description="Helical" evidence="6">
    <location>
        <begin position="288"/>
        <end position="310"/>
    </location>
</feature>
<feature type="transmembrane region" description="Helical" evidence="6">
    <location>
        <begin position="94"/>
        <end position="114"/>
    </location>
</feature>
<dbReference type="RefSeq" id="WP_165344029.1">
    <property type="nucleotide sequence ID" value="NZ_JAAKZX010000185.1"/>
</dbReference>
<keyword evidence="5 6" id="KW-0472">Membrane</keyword>
<feature type="transmembrane region" description="Helical" evidence="6">
    <location>
        <begin position="316"/>
        <end position="335"/>
    </location>
</feature>
<feature type="transmembrane region" description="Helical" evidence="6">
    <location>
        <begin position="382"/>
        <end position="407"/>
    </location>
</feature>
<keyword evidence="4 6" id="KW-1133">Transmembrane helix</keyword>
<dbReference type="PANTHER" id="PTHR43124:SF10">
    <property type="entry name" value="PURINE EFFLUX PUMP PBUE"/>
    <property type="match status" value="1"/>
</dbReference>
<dbReference type="SUPFAM" id="SSF103473">
    <property type="entry name" value="MFS general substrate transporter"/>
    <property type="match status" value="1"/>
</dbReference>
<dbReference type="InterPro" id="IPR050189">
    <property type="entry name" value="MFS_Efflux_Transporters"/>
</dbReference>
<comment type="subcellular location">
    <subcellularLocation>
        <location evidence="1">Cell membrane</location>
        <topology evidence="1">Multi-pass membrane protein</topology>
    </subcellularLocation>
</comment>
<reference evidence="8 9" key="1">
    <citation type="submission" date="2020-02" db="EMBL/GenBank/DDBJ databases">
        <title>Whole-genome analyses of novel actinobacteria.</title>
        <authorList>
            <person name="Sahin N."/>
            <person name="Tokatli A."/>
        </authorList>
    </citation>
    <scope>NUCLEOTIDE SEQUENCE [LARGE SCALE GENOMIC DNA]</scope>
    <source>
        <strain evidence="8 9">YC419</strain>
    </source>
</reference>
<protein>
    <submittedName>
        <fullName evidence="8">MFS transporter</fullName>
    </submittedName>
</protein>
<evidence type="ECO:0000313" key="8">
    <source>
        <dbReference type="EMBL" id="NGO47512.1"/>
    </source>
</evidence>
<comment type="caution">
    <text evidence="8">The sequence shown here is derived from an EMBL/GenBank/DDBJ whole genome shotgun (WGS) entry which is preliminary data.</text>
</comment>
<feature type="transmembrane region" description="Helical" evidence="6">
    <location>
        <begin position="355"/>
        <end position="376"/>
    </location>
</feature>
<keyword evidence="9" id="KW-1185">Reference proteome</keyword>
<dbReference type="InterPro" id="IPR001958">
    <property type="entry name" value="Tet-R_TetA/multi-R_MdtG-like"/>
</dbReference>
<feature type="transmembrane region" description="Helical" evidence="6">
    <location>
        <begin position="256"/>
        <end position="276"/>
    </location>
</feature>
<feature type="transmembrane region" description="Helical" evidence="6">
    <location>
        <begin position="24"/>
        <end position="47"/>
    </location>
</feature>
<dbReference type="CDD" id="cd17324">
    <property type="entry name" value="MFS_NepI_like"/>
    <property type="match status" value="1"/>
</dbReference>
<evidence type="ECO:0000259" key="7">
    <source>
        <dbReference type="PROSITE" id="PS50850"/>
    </source>
</evidence>
<evidence type="ECO:0000313" key="9">
    <source>
        <dbReference type="Proteomes" id="UP001518140"/>
    </source>
</evidence>
<evidence type="ECO:0000256" key="3">
    <source>
        <dbReference type="ARBA" id="ARBA00022692"/>
    </source>
</evidence>
<dbReference type="InterPro" id="IPR036259">
    <property type="entry name" value="MFS_trans_sf"/>
</dbReference>
<organism evidence="8 9">
    <name type="scientific">Streptomyces ureilyticus</name>
    <dbReference type="NCBI Taxonomy" id="1775131"/>
    <lineage>
        <taxon>Bacteria</taxon>
        <taxon>Bacillati</taxon>
        <taxon>Actinomycetota</taxon>
        <taxon>Actinomycetes</taxon>
        <taxon>Kitasatosporales</taxon>
        <taxon>Streptomycetaceae</taxon>
        <taxon>Streptomyces</taxon>
    </lineage>
</organism>
<gene>
    <name evidence="8" type="ORF">G6048_37315</name>
</gene>
<proteinExistence type="predicted"/>
<dbReference type="Proteomes" id="UP001518140">
    <property type="component" value="Unassembled WGS sequence"/>
</dbReference>
<evidence type="ECO:0000256" key="4">
    <source>
        <dbReference type="ARBA" id="ARBA00022989"/>
    </source>
</evidence>
<dbReference type="PANTHER" id="PTHR43124">
    <property type="entry name" value="PURINE EFFLUX PUMP PBUE"/>
    <property type="match status" value="1"/>
</dbReference>
<keyword evidence="3 6" id="KW-0812">Transmembrane</keyword>
<feature type="transmembrane region" description="Helical" evidence="6">
    <location>
        <begin position="222"/>
        <end position="244"/>
    </location>
</feature>
<accession>A0ABX0E1L3</accession>
<feature type="transmembrane region" description="Helical" evidence="6">
    <location>
        <begin position="67"/>
        <end position="87"/>
    </location>
</feature>
<feature type="transmembrane region" description="Helical" evidence="6">
    <location>
        <begin position="149"/>
        <end position="173"/>
    </location>
</feature>
<dbReference type="Gene3D" id="1.20.1250.20">
    <property type="entry name" value="MFS general substrate transporter like domains"/>
    <property type="match status" value="2"/>
</dbReference>
<evidence type="ECO:0000256" key="6">
    <source>
        <dbReference type="SAM" id="Phobius"/>
    </source>
</evidence>
<dbReference type="EMBL" id="JAAKZX010000185">
    <property type="protein sequence ID" value="NGO47512.1"/>
    <property type="molecule type" value="Genomic_DNA"/>
</dbReference>
<feature type="domain" description="Major facilitator superfamily (MFS) profile" evidence="7">
    <location>
        <begin position="25"/>
        <end position="408"/>
    </location>
</feature>
<dbReference type="Pfam" id="PF07690">
    <property type="entry name" value="MFS_1"/>
    <property type="match status" value="1"/>
</dbReference>